<protein>
    <submittedName>
        <fullName evidence="1">Uncharacterized protein</fullName>
    </submittedName>
</protein>
<accession>A0AB38YN39</accession>
<evidence type="ECO:0000313" key="1">
    <source>
        <dbReference type="EMBL" id="WMS19479.1"/>
    </source>
</evidence>
<dbReference type="InterPro" id="IPR046553">
    <property type="entry name" value="DUF6707"/>
</dbReference>
<gene>
    <name evidence="1" type="ORF">RDV51_08575</name>
</gene>
<reference evidence="1" key="1">
    <citation type="submission" date="2023-08" db="EMBL/GenBank/DDBJ databases">
        <title>Veillonella_parvula_DSM 2007_complete_genome_hifiasm_Zymo_Research_D6332.</title>
        <authorList>
            <person name="Damerum A."/>
        </authorList>
    </citation>
    <scope>NUCLEOTIDE SEQUENCE</scope>
    <source>
        <strain evidence="1">DSM 2007</strain>
    </source>
</reference>
<dbReference type="RefSeq" id="WP_038149882.1">
    <property type="nucleotide sequence ID" value="NZ_CP133463.1"/>
</dbReference>
<name>A0AB38YN39_VEIPA</name>
<evidence type="ECO:0000313" key="2">
    <source>
        <dbReference type="Proteomes" id="UP001228955"/>
    </source>
</evidence>
<dbReference type="Pfam" id="PF20453">
    <property type="entry name" value="DUF6707"/>
    <property type="match status" value="1"/>
</dbReference>
<dbReference type="EMBL" id="CP133463">
    <property type="protein sequence ID" value="WMS19479.1"/>
    <property type="molecule type" value="Genomic_DNA"/>
</dbReference>
<proteinExistence type="predicted"/>
<dbReference type="AlphaFoldDB" id="A0AB38YN39"/>
<dbReference type="Proteomes" id="UP001228955">
    <property type="component" value="Chromosome"/>
</dbReference>
<organism evidence="1 2">
    <name type="scientific">Veillonella parvula</name>
    <name type="common">Staphylococcus parvulus</name>
    <dbReference type="NCBI Taxonomy" id="29466"/>
    <lineage>
        <taxon>Bacteria</taxon>
        <taxon>Bacillati</taxon>
        <taxon>Bacillota</taxon>
        <taxon>Negativicutes</taxon>
        <taxon>Veillonellales</taxon>
        <taxon>Veillonellaceae</taxon>
        <taxon>Veillonella</taxon>
    </lineage>
</organism>
<sequence length="189" mass="22145">MFSDLLKLKNLSKEQQTKAISLSKKFSSTNKTDLEKANNLLFSLFCSDRREGVDICLKALTGLKFNGNFNLWTFIQPSYCLKYYLTTDESVKEEITRMLREDVKSKWHDDDEHQEFIQKILDGELVQSAQEELDRYIDDGIKEEYIWRVNLLIEYLYVLALGATGSLNKTTVMDEIKKNLVRLREIIKQ</sequence>